<dbReference type="Gene3D" id="2.20.25.240">
    <property type="match status" value="1"/>
</dbReference>
<organism evidence="2 3">
    <name type="scientific">Elysia marginata</name>
    <dbReference type="NCBI Taxonomy" id="1093978"/>
    <lineage>
        <taxon>Eukaryota</taxon>
        <taxon>Metazoa</taxon>
        <taxon>Spiralia</taxon>
        <taxon>Lophotrochozoa</taxon>
        <taxon>Mollusca</taxon>
        <taxon>Gastropoda</taxon>
        <taxon>Heterobranchia</taxon>
        <taxon>Euthyneura</taxon>
        <taxon>Panpulmonata</taxon>
        <taxon>Sacoglossa</taxon>
        <taxon>Placobranchoidea</taxon>
        <taxon>Plakobranchidae</taxon>
        <taxon>Elysia</taxon>
    </lineage>
</organism>
<evidence type="ECO:0008006" key="4">
    <source>
        <dbReference type="Google" id="ProtNLM"/>
    </source>
</evidence>
<evidence type="ECO:0000313" key="3">
    <source>
        <dbReference type="Proteomes" id="UP000762676"/>
    </source>
</evidence>
<gene>
    <name evidence="2" type="ORF">ElyMa_005501300</name>
</gene>
<evidence type="ECO:0000256" key="1">
    <source>
        <dbReference type="SAM" id="MobiDB-lite"/>
    </source>
</evidence>
<proteinExistence type="predicted"/>
<comment type="caution">
    <text evidence="2">The sequence shown here is derived from an EMBL/GenBank/DDBJ whole genome shotgun (WGS) entry which is preliminary data.</text>
</comment>
<name>A0AAV4ESW3_9GAST</name>
<feature type="region of interest" description="Disordered" evidence="1">
    <location>
        <begin position="33"/>
        <end position="78"/>
    </location>
</feature>
<accession>A0AAV4ESW3</accession>
<dbReference type="Proteomes" id="UP000762676">
    <property type="component" value="Unassembled WGS sequence"/>
</dbReference>
<evidence type="ECO:0000313" key="2">
    <source>
        <dbReference type="EMBL" id="GFR64238.1"/>
    </source>
</evidence>
<dbReference type="EMBL" id="BMAT01010981">
    <property type="protein sequence ID" value="GFR64238.1"/>
    <property type="molecule type" value="Genomic_DNA"/>
</dbReference>
<dbReference type="AlphaFoldDB" id="A0AAV4ESW3"/>
<keyword evidence="3" id="KW-1185">Reference proteome</keyword>
<protein>
    <recommendedName>
        <fullName evidence="4">FLYWCH-type domain-containing protein</fullName>
    </recommendedName>
</protein>
<feature type="region of interest" description="Disordered" evidence="1">
    <location>
        <begin position="111"/>
        <end position="132"/>
    </location>
</feature>
<sequence>MKAALQGYMYTRGVASTLRKQWQCSLTNSARCPGPLSTTLENGDPREGTTHNHGPSQAALDARRAKAAMANHSTVGNARPTEVIAEAVRELNQGAMAMPPRAGHLKKNIENARRESHTPLDPVNSANLWKIP</sequence>
<reference evidence="2 3" key="1">
    <citation type="journal article" date="2021" name="Elife">
        <title>Chloroplast acquisition without the gene transfer in kleptoplastic sea slugs, Plakobranchus ocellatus.</title>
        <authorList>
            <person name="Maeda T."/>
            <person name="Takahashi S."/>
            <person name="Yoshida T."/>
            <person name="Shimamura S."/>
            <person name="Takaki Y."/>
            <person name="Nagai Y."/>
            <person name="Toyoda A."/>
            <person name="Suzuki Y."/>
            <person name="Arimoto A."/>
            <person name="Ishii H."/>
            <person name="Satoh N."/>
            <person name="Nishiyama T."/>
            <person name="Hasebe M."/>
            <person name="Maruyama T."/>
            <person name="Minagawa J."/>
            <person name="Obokata J."/>
            <person name="Shigenobu S."/>
        </authorList>
    </citation>
    <scope>NUCLEOTIDE SEQUENCE [LARGE SCALE GENOMIC DNA]</scope>
</reference>